<feature type="transmembrane region" description="Helical" evidence="7">
    <location>
        <begin position="32"/>
        <end position="52"/>
    </location>
</feature>
<name>A0A2S3URG4_9HYPH</name>
<dbReference type="PANTHER" id="PTHR33884:SF3">
    <property type="entry name" value="UPF0410 PROTEIN YMGE"/>
    <property type="match status" value="1"/>
</dbReference>
<evidence type="ECO:0000256" key="1">
    <source>
        <dbReference type="ARBA" id="ARBA00004651"/>
    </source>
</evidence>
<dbReference type="Proteomes" id="UP000236959">
    <property type="component" value="Unassembled WGS sequence"/>
</dbReference>
<dbReference type="InterPro" id="IPR007341">
    <property type="entry name" value="Transgly_assoc"/>
</dbReference>
<evidence type="ECO:0000313" key="9">
    <source>
        <dbReference type="Proteomes" id="UP000236959"/>
    </source>
</evidence>
<comment type="caution">
    <text evidence="8">The sequence shown here is derived from an EMBL/GenBank/DDBJ whole genome shotgun (WGS) entry which is preliminary data.</text>
</comment>
<reference evidence="8 9" key="1">
    <citation type="submission" date="2018-01" db="EMBL/GenBank/DDBJ databases">
        <title>Genomic Encyclopedia of Archaeal and Bacterial Type Strains, Phase II (KMG-II): from individual species to whole genera.</title>
        <authorList>
            <person name="Goeker M."/>
        </authorList>
    </citation>
    <scope>NUCLEOTIDE SEQUENCE [LARGE SCALE GENOMIC DNA]</scope>
    <source>
        <strain evidence="8 9">DSM 17023</strain>
    </source>
</reference>
<proteinExistence type="inferred from homology"/>
<feature type="transmembrane region" description="Helical" evidence="7">
    <location>
        <begin position="64"/>
        <end position="82"/>
    </location>
</feature>
<accession>A0A2S3URG4</accession>
<keyword evidence="5 7" id="KW-1133">Transmembrane helix</keyword>
<dbReference type="GO" id="GO:0005886">
    <property type="term" value="C:plasma membrane"/>
    <property type="evidence" value="ECO:0007669"/>
    <property type="project" value="UniProtKB-SubCell"/>
</dbReference>
<evidence type="ECO:0000256" key="6">
    <source>
        <dbReference type="ARBA" id="ARBA00023136"/>
    </source>
</evidence>
<sequence length="83" mass="8474">MDGTAILIWIAIGIIAGWLASVIVGGGGLVRYLITGLIGAFVGGFLFKIAGINLNLGNPYVTEIVVAAIGAIVVVLIARLLAR</sequence>
<keyword evidence="3" id="KW-1003">Cell membrane</keyword>
<feature type="transmembrane region" description="Helical" evidence="7">
    <location>
        <begin position="6"/>
        <end position="25"/>
    </location>
</feature>
<comment type="similarity">
    <text evidence="2">Belongs to the UPF0410 family.</text>
</comment>
<keyword evidence="9" id="KW-1185">Reference proteome</keyword>
<evidence type="ECO:0000256" key="2">
    <source>
        <dbReference type="ARBA" id="ARBA00011006"/>
    </source>
</evidence>
<organism evidence="8 9">
    <name type="scientific">Roseibium marinum</name>
    <dbReference type="NCBI Taxonomy" id="281252"/>
    <lineage>
        <taxon>Bacteria</taxon>
        <taxon>Pseudomonadati</taxon>
        <taxon>Pseudomonadota</taxon>
        <taxon>Alphaproteobacteria</taxon>
        <taxon>Hyphomicrobiales</taxon>
        <taxon>Stappiaceae</taxon>
        <taxon>Roseibium</taxon>
    </lineage>
</organism>
<dbReference type="EMBL" id="PPCN01000007">
    <property type="protein sequence ID" value="POF30079.1"/>
    <property type="molecule type" value="Genomic_DNA"/>
</dbReference>
<comment type="subcellular location">
    <subcellularLocation>
        <location evidence="1">Cell membrane</location>
        <topology evidence="1">Multi-pass membrane protein</topology>
    </subcellularLocation>
</comment>
<dbReference type="OrthoDB" id="5296069at2"/>
<dbReference type="RefSeq" id="WP_103223468.1">
    <property type="nucleotide sequence ID" value="NZ_PPCN01000007.1"/>
</dbReference>
<keyword evidence="6 7" id="KW-0472">Membrane</keyword>
<keyword evidence="4 7" id="KW-0812">Transmembrane</keyword>
<dbReference type="AlphaFoldDB" id="A0A2S3URG4"/>
<dbReference type="PANTHER" id="PTHR33884">
    <property type="entry name" value="UPF0410 PROTEIN YMGE"/>
    <property type="match status" value="1"/>
</dbReference>
<gene>
    <name evidence="8" type="ORF">CLV41_107105</name>
</gene>
<evidence type="ECO:0000256" key="7">
    <source>
        <dbReference type="SAM" id="Phobius"/>
    </source>
</evidence>
<dbReference type="Pfam" id="PF04226">
    <property type="entry name" value="Transgly_assoc"/>
    <property type="match status" value="1"/>
</dbReference>
<evidence type="ECO:0000256" key="3">
    <source>
        <dbReference type="ARBA" id="ARBA00022475"/>
    </source>
</evidence>
<evidence type="ECO:0000313" key="8">
    <source>
        <dbReference type="EMBL" id="POF30079.1"/>
    </source>
</evidence>
<protein>
    <submittedName>
        <fullName evidence="8">Transglycosylase associated protein</fullName>
    </submittedName>
</protein>
<evidence type="ECO:0000256" key="4">
    <source>
        <dbReference type="ARBA" id="ARBA00022692"/>
    </source>
</evidence>
<evidence type="ECO:0000256" key="5">
    <source>
        <dbReference type="ARBA" id="ARBA00022989"/>
    </source>
</evidence>